<dbReference type="AlphaFoldDB" id="A0A2P2N960"/>
<dbReference type="EMBL" id="GGEC01058537">
    <property type="protein sequence ID" value="MBX39021.1"/>
    <property type="molecule type" value="Transcribed_RNA"/>
</dbReference>
<organism evidence="1">
    <name type="scientific">Rhizophora mucronata</name>
    <name type="common">Asiatic mangrove</name>
    <dbReference type="NCBI Taxonomy" id="61149"/>
    <lineage>
        <taxon>Eukaryota</taxon>
        <taxon>Viridiplantae</taxon>
        <taxon>Streptophyta</taxon>
        <taxon>Embryophyta</taxon>
        <taxon>Tracheophyta</taxon>
        <taxon>Spermatophyta</taxon>
        <taxon>Magnoliopsida</taxon>
        <taxon>eudicotyledons</taxon>
        <taxon>Gunneridae</taxon>
        <taxon>Pentapetalae</taxon>
        <taxon>rosids</taxon>
        <taxon>fabids</taxon>
        <taxon>Malpighiales</taxon>
        <taxon>Rhizophoraceae</taxon>
        <taxon>Rhizophora</taxon>
    </lineage>
</organism>
<evidence type="ECO:0000313" key="1">
    <source>
        <dbReference type="EMBL" id="MBX39021.1"/>
    </source>
</evidence>
<protein>
    <submittedName>
        <fullName evidence="1">Uncharacterized protein</fullName>
    </submittedName>
</protein>
<name>A0A2P2N960_RHIMU</name>
<proteinExistence type="predicted"/>
<reference evidence="1" key="1">
    <citation type="submission" date="2018-02" db="EMBL/GenBank/DDBJ databases">
        <title>Rhizophora mucronata_Transcriptome.</title>
        <authorList>
            <person name="Meera S.P."/>
            <person name="Sreeshan A."/>
            <person name="Augustine A."/>
        </authorList>
    </citation>
    <scope>NUCLEOTIDE SEQUENCE</scope>
    <source>
        <tissue evidence="1">Leaf</tissue>
    </source>
</reference>
<sequence length="17" mass="1953">MADLCQSSAHSFFNYTM</sequence>
<accession>A0A2P2N960</accession>